<proteinExistence type="predicted"/>
<sequence length="142" mass="16445">MTENNCQEKRNTKSDVLDDTMNESVKSQSFLPMVYNLNYLANVPAYNYVKDRDLADALAFVRSLKKGVSEKKCNEDATTLSVKTCAFLSAHTFPHISNNEIKDRRKRVMEEEIRMNVFAFIELCTDQAELPTETFKHRHCRT</sequence>
<reference evidence="2" key="1">
    <citation type="submission" date="2022-11" db="UniProtKB">
        <authorList>
            <consortium name="WormBaseParasite"/>
        </authorList>
    </citation>
    <scope>IDENTIFICATION</scope>
</reference>
<protein>
    <submittedName>
        <fullName evidence="2">Uncharacterized protein</fullName>
    </submittedName>
</protein>
<accession>A0AC34FE50</accession>
<evidence type="ECO:0000313" key="2">
    <source>
        <dbReference type="WBParaSite" id="ES5_v2.g15499.t1"/>
    </source>
</evidence>
<dbReference type="Proteomes" id="UP000887579">
    <property type="component" value="Unplaced"/>
</dbReference>
<organism evidence="1 2">
    <name type="scientific">Panagrolaimus sp. ES5</name>
    <dbReference type="NCBI Taxonomy" id="591445"/>
    <lineage>
        <taxon>Eukaryota</taxon>
        <taxon>Metazoa</taxon>
        <taxon>Ecdysozoa</taxon>
        <taxon>Nematoda</taxon>
        <taxon>Chromadorea</taxon>
        <taxon>Rhabditida</taxon>
        <taxon>Tylenchina</taxon>
        <taxon>Panagrolaimomorpha</taxon>
        <taxon>Panagrolaimoidea</taxon>
        <taxon>Panagrolaimidae</taxon>
        <taxon>Panagrolaimus</taxon>
    </lineage>
</organism>
<evidence type="ECO:0000313" key="1">
    <source>
        <dbReference type="Proteomes" id="UP000887579"/>
    </source>
</evidence>
<dbReference type="WBParaSite" id="ES5_v2.g15499.t1">
    <property type="protein sequence ID" value="ES5_v2.g15499.t1"/>
    <property type="gene ID" value="ES5_v2.g15499"/>
</dbReference>
<name>A0AC34FE50_9BILA</name>